<reference evidence="1" key="2">
    <citation type="submission" date="2022-01" db="EMBL/GenBank/DDBJ databases">
        <authorList>
            <person name="Yamashiro T."/>
            <person name="Shiraishi A."/>
            <person name="Satake H."/>
            <person name="Nakayama K."/>
        </authorList>
    </citation>
    <scope>NUCLEOTIDE SEQUENCE</scope>
</reference>
<comment type="caution">
    <text evidence="1">The sequence shown here is derived from an EMBL/GenBank/DDBJ whole genome shotgun (WGS) entry which is preliminary data.</text>
</comment>
<organism evidence="1 2">
    <name type="scientific">Tanacetum coccineum</name>
    <dbReference type="NCBI Taxonomy" id="301880"/>
    <lineage>
        <taxon>Eukaryota</taxon>
        <taxon>Viridiplantae</taxon>
        <taxon>Streptophyta</taxon>
        <taxon>Embryophyta</taxon>
        <taxon>Tracheophyta</taxon>
        <taxon>Spermatophyta</taxon>
        <taxon>Magnoliopsida</taxon>
        <taxon>eudicotyledons</taxon>
        <taxon>Gunneridae</taxon>
        <taxon>Pentapetalae</taxon>
        <taxon>asterids</taxon>
        <taxon>campanulids</taxon>
        <taxon>Asterales</taxon>
        <taxon>Asteraceae</taxon>
        <taxon>Asteroideae</taxon>
        <taxon>Anthemideae</taxon>
        <taxon>Anthemidinae</taxon>
        <taxon>Tanacetum</taxon>
    </lineage>
</organism>
<evidence type="ECO:0000313" key="1">
    <source>
        <dbReference type="EMBL" id="GJT92917.1"/>
    </source>
</evidence>
<gene>
    <name evidence="1" type="ORF">Tco_1081762</name>
</gene>
<evidence type="ECO:0000313" key="2">
    <source>
        <dbReference type="Proteomes" id="UP001151760"/>
    </source>
</evidence>
<dbReference type="Proteomes" id="UP001151760">
    <property type="component" value="Unassembled WGS sequence"/>
</dbReference>
<keyword evidence="2" id="KW-1185">Reference proteome</keyword>
<name>A0ABQ5I0K6_9ASTR</name>
<dbReference type="EMBL" id="BQNB010020154">
    <property type="protein sequence ID" value="GJT92917.1"/>
    <property type="molecule type" value="Genomic_DNA"/>
</dbReference>
<protein>
    <submittedName>
        <fullName evidence="1">Uncharacterized protein</fullName>
    </submittedName>
</protein>
<accession>A0ABQ5I0K6</accession>
<sequence length="303" mass="34741">MTKLTQKGVKFDWGDKQEKQTLTVESRSCAKAEVHQSGLTCREAPISSHTAMLQRKGLGAVLSKEKKLRLTHESRRNIKKEDVGGILVENSKDPEKHRTEVVTNVRYGKLCLMAELVTIYGDFKDCDHARLHRLKALYGQKFRSLIRLCLAEAKQSKLNPRYVGPFKVLTKRLEPLLTSLSSSRASRVYNTIMYPLEEMYSDDPLVVSLEDVPKWMTCFILLKRVRDRLPVEIMDGEVKTIEVNPCPNCQGSKNSSRAQEFKWNVKIIQEEISTSLHQDRTIIKCRVISLEDKAHLTGEYYNT</sequence>
<proteinExistence type="predicted"/>
<reference evidence="1" key="1">
    <citation type="journal article" date="2022" name="Int. J. Mol. Sci.">
        <title>Draft Genome of Tanacetum Coccineum: Genomic Comparison of Closely Related Tanacetum-Family Plants.</title>
        <authorList>
            <person name="Yamashiro T."/>
            <person name="Shiraishi A."/>
            <person name="Nakayama K."/>
            <person name="Satake H."/>
        </authorList>
    </citation>
    <scope>NUCLEOTIDE SEQUENCE</scope>
</reference>